<keyword evidence="2" id="KW-1185">Reference proteome</keyword>
<dbReference type="AlphaFoldDB" id="A0A250I7N7"/>
<proteinExistence type="predicted"/>
<dbReference type="RefSeq" id="WP_095976540.1">
    <property type="nucleotide sequence ID" value="NZ_CP022163.1"/>
</dbReference>
<evidence type="ECO:0000313" key="2">
    <source>
        <dbReference type="Proteomes" id="UP000217289"/>
    </source>
</evidence>
<dbReference type="KEGG" id="mbd:MEBOL_001230"/>
<sequence length="243" mass="27075">MLSALSVLALLLAADKTPAPKDPPAPKDTSVQVTALAVDVDFVCRTRSTQSLVLTPKAHGQLQVPSDCPDAGAHWRLTVDCTQPDKCSGMLRTPQGAIARVLGTQKQLELRPFAQEHPPTLDFMALNITGQYPVTLKASEEHQRPVQLLLQHPAVTGVYTLSPAERIPVVFELQGKRLVLKAHVSWNDEDHVHLRLHDTEDVLLFEDTLRLEETRELDCKRLRGICQGTLKLFVRENQPLPYH</sequence>
<organism evidence="1 2">
    <name type="scientific">Melittangium boletus DSM 14713</name>
    <dbReference type="NCBI Taxonomy" id="1294270"/>
    <lineage>
        <taxon>Bacteria</taxon>
        <taxon>Pseudomonadati</taxon>
        <taxon>Myxococcota</taxon>
        <taxon>Myxococcia</taxon>
        <taxon>Myxococcales</taxon>
        <taxon>Cystobacterineae</taxon>
        <taxon>Archangiaceae</taxon>
        <taxon>Melittangium</taxon>
    </lineage>
</organism>
<reference evidence="1 2" key="1">
    <citation type="submission" date="2017-06" db="EMBL/GenBank/DDBJ databases">
        <authorList>
            <person name="Kim H.J."/>
            <person name="Triplett B.A."/>
        </authorList>
    </citation>
    <scope>NUCLEOTIDE SEQUENCE [LARGE SCALE GENOMIC DNA]</scope>
    <source>
        <strain evidence="1 2">DSM 14713</strain>
    </source>
</reference>
<dbReference type="EMBL" id="CP022163">
    <property type="protein sequence ID" value="ATB27785.1"/>
    <property type="molecule type" value="Genomic_DNA"/>
</dbReference>
<dbReference type="Proteomes" id="UP000217289">
    <property type="component" value="Chromosome"/>
</dbReference>
<accession>A0A250I7N7</accession>
<gene>
    <name evidence="1" type="ORF">MEBOL_001230</name>
</gene>
<protein>
    <submittedName>
        <fullName evidence="1">Uncharacterized protein</fullName>
    </submittedName>
</protein>
<dbReference type="OrthoDB" id="5512877at2"/>
<evidence type="ECO:0000313" key="1">
    <source>
        <dbReference type="EMBL" id="ATB27785.1"/>
    </source>
</evidence>
<name>A0A250I7N7_9BACT</name>